<dbReference type="Proteomes" id="UP000323876">
    <property type="component" value="Unassembled WGS sequence"/>
</dbReference>
<dbReference type="PANTHER" id="PTHR43459">
    <property type="entry name" value="ENOYL-COA HYDRATASE"/>
    <property type="match status" value="1"/>
</dbReference>
<comment type="similarity">
    <text evidence="1">Belongs to the enoyl-CoA hydratase/isomerase family.</text>
</comment>
<dbReference type="RefSeq" id="WP_150404047.1">
    <property type="nucleotide sequence ID" value="NZ_VXLC01000011.1"/>
</dbReference>
<dbReference type="GO" id="GO:0003824">
    <property type="term" value="F:catalytic activity"/>
    <property type="evidence" value="ECO:0007669"/>
    <property type="project" value="UniProtKB-ARBA"/>
</dbReference>
<dbReference type="PANTHER" id="PTHR43459:SF1">
    <property type="entry name" value="EG:BACN32G11.4 PROTEIN"/>
    <property type="match status" value="1"/>
</dbReference>
<evidence type="ECO:0000256" key="1">
    <source>
        <dbReference type="ARBA" id="ARBA00005254"/>
    </source>
</evidence>
<keyword evidence="3" id="KW-1185">Reference proteome</keyword>
<organism evidence="2 3">
    <name type="scientific">Nocardia colli</name>
    <dbReference type="NCBI Taxonomy" id="2545717"/>
    <lineage>
        <taxon>Bacteria</taxon>
        <taxon>Bacillati</taxon>
        <taxon>Actinomycetota</taxon>
        <taxon>Actinomycetes</taxon>
        <taxon>Mycobacteriales</taxon>
        <taxon>Nocardiaceae</taxon>
        <taxon>Nocardia</taxon>
    </lineage>
</organism>
<evidence type="ECO:0000313" key="3">
    <source>
        <dbReference type="Proteomes" id="UP000323876"/>
    </source>
</evidence>
<dbReference type="CDD" id="cd06558">
    <property type="entry name" value="crotonase-like"/>
    <property type="match status" value="1"/>
</dbReference>
<dbReference type="AlphaFoldDB" id="A0A5N0ECD4"/>
<dbReference type="InterPro" id="IPR001753">
    <property type="entry name" value="Enoyl-CoA_hydra/iso"/>
</dbReference>
<dbReference type="SUPFAM" id="SSF52096">
    <property type="entry name" value="ClpP/crotonase"/>
    <property type="match status" value="1"/>
</dbReference>
<dbReference type="Gene3D" id="3.90.226.10">
    <property type="entry name" value="2-enoyl-CoA Hydratase, Chain A, domain 1"/>
    <property type="match status" value="1"/>
</dbReference>
<dbReference type="EMBL" id="VXLC01000011">
    <property type="protein sequence ID" value="KAA8886583.1"/>
    <property type="molecule type" value="Genomic_DNA"/>
</dbReference>
<evidence type="ECO:0000313" key="2">
    <source>
        <dbReference type="EMBL" id="KAA8886583.1"/>
    </source>
</evidence>
<dbReference type="InterPro" id="IPR029045">
    <property type="entry name" value="ClpP/crotonase-like_dom_sf"/>
</dbReference>
<reference evidence="2 3" key="1">
    <citation type="submission" date="2019-09" db="EMBL/GenBank/DDBJ databases">
        <authorList>
            <person name="Wang X."/>
        </authorList>
    </citation>
    <scope>NUCLEOTIDE SEQUENCE [LARGE SCALE GENOMIC DNA]</scope>
    <source>
        <strain evidence="2 3">CICC 11023</strain>
    </source>
</reference>
<name>A0A5N0ECD4_9NOCA</name>
<accession>A0A5N0ECD4</accession>
<protein>
    <submittedName>
        <fullName evidence="2">Enoyl-CoA hydratase</fullName>
    </submittedName>
</protein>
<sequence length="273" mass="27752">MSNTDSAAVDVSSTPAAGFSAVHDGKVLRVTIANPKRKNAVDYDTMVALGDTFVNAAQDKSVRAIVLTGAGGDFCTGADLSATVREAQRGITPDMTMDAANRLVQAIVDAPIPVIARVKGAAAGVGVALALAADLVYASDDAYLLLAFINIGLMPDGGAAAMIAAAAGRPLAAEMALLGERLPAPAAKQAGLFTAVLPETELDQKVEAAAAKLATGPRRALELTKQALNQATLTALAPALAAEKSGQTELLTSPDFLEGATAMLTKRKPVFGD</sequence>
<dbReference type="Pfam" id="PF00378">
    <property type="entry name" value="ECH_1"/>
    <property type="match status" value="1"/>
</dbReference>
<dbReference type="Gene3D" id="1.10.12.10">
    <property type="entry name" value="Lyase 2-enoyl-coa Hydratase, Chain A, domain 2"/>
    <property type="match status" value="1"/>
</dbReference>
<dbReference type="InterPro" id="IPR014748">
    <property type="entry name" value="Enoyl-CoA_hydra_C"/>
</dbReference>
<proteinExistence type="inferred from homology"/>
<comment type="caution">
    <text evidence="2">The sequence shown here is derived from an EMBL/GenBank/DDBJ whole genome shotgun (WGS) entry which is preliminary data.</text>
</comment>
<gene>
    <name evidence="2" type="ORF">F3087_22670</name>
</gene>
<dbReference type="OrthoDB" id="9777711at2"/>